<keyword evidence="1" id="KW-0472">Membrane</keyword>
<comment type="caution">
    <text evidence="2">The sequence shown here is derived from an EMBL/GenBank/DDBJ whole genome shotgun (WGS) entry which is preliminary data.</text>
</comment>
<feature type="transmembrane region" description="Helical" evidence="1">
    <location>
        <begin position="226"/>
        <end position="246"/>
    </location>
</feature>
<feature type="transmembrane region" description="Helical" evidence="1">
    <location>
        <begin position="168"/>
        <end position="186"/>
    </location>
</feature>
<protein>
    <submittedName>
        <fullName evidence="2">Sodium/glutamate symporter</fullName>
    </submittedName>
</protein>
<sequence length="348" mass="41180">MEKRWKLSANYISPALAGGIIGMLVNGFIYYFYSYSFIPSQLVVRFFVTAFLFSIGLKMGLTYQRKQWIHLFYLFSITTFLLFTIELMAWIFFKNNLLLLQVFNSQTFSWNDEWTSRLKMWFSEHLGFQFHFSLILVFLLTPVVIRWMSKLHIDKEMSLHKISSVRSWPFSAVLTLFFVTMLALLLKHFFFYNAIFLFDLVISMCVGFIIGNVLKSRKSKEVDQWIVSVLSIGTLSLYGFIISMLFKSSMYIWMDWSWTIAGLFTIKFIVITFIWIWVSRKWVNNHPKLVLISACWAFTLSAPVTCMNAMHSVVRRHGAADQVLLLIPPVILWLINYPHYWLYLWLYK</sequence>
<proteinExistence type="predicted"/>
<dbReference type="InterPro" id="IPR004445">
    <property type="entry name" value="GltS"/>
</dbReference>
<accession>A0ABT9IXX2</accession>
<evidence type="ECO:0000313" key="2">
    <source>
        <dbReference type="EMBL" id="MDP5273645.1"/>
    </source>
</evidence>
<feature type="transmembrane region" description="Helical" evidence="1">
    <location>
        <begin position="258"/>
        <end position="278"/>
    </location>
</feature>
<dbReference type="Proteomes" id="UP001231941">
    <property type="component" value="Unassembled WGS sequence"/>
</dbReference>
<keyword evidence="3" id="KW-1185">Reference proteome</keyword>
<feature type="transmembrane region" description="Helical" evidence="1">
    <location>
        <begin position="192"/>
        <end position="214"/>
    </location>
</feature>
<dbReference type="RefSeq" id="WP_305990954.1">
    <property type="nucleotide sequence ID" value="NZ_JAVAMP010000002.1"/>
</dbReference>
<dbReference type="EMBL" id="JAVAMP010000002">
    <property type="protein sequence ID" value="MDP5273645.1"/>
    <property type="molecule type" value="Genomic_DNA"/>
</dbReference>
<organism evidence="2 3">
    <name type="scientific">Chengkuizengella axinellae</name>
    <dbReference type="NCBI Taxonomy" id="3064388"/>
    <lineage>
        <taxon>Bacteria</taxon>
        <taxon>Bacillati</taxon>
        <taxon>Bacillota</taxon>
        <taxon>Bacilli</taxon>
        <taxon>Bacillales</taxon>
        <taxon>Paenibacillaceae</taxon>
        <taxon>Chengkuizengella</taxon>
    </lineage>
</organism>
<reference evidence="2 3" key="1">
    <citation type="submission" date="2023-08" db="EMBL/GenBank/DDBJ databases">
        <authorList>
            <person name="Park J.-S."/>
        </authorList>
    </citation>
    <scope>NUCLEOTIDE SEQUENCE [LARGE SCALE GENOMIC DNA]</scope>
    <source>
        <strain evidence="2 3">2205SS18-9</strain>
    </source>
</reference>
<feature type="transmembrane region" description="Helical" evidence="1">
    <location>
        <begin position="128"/>
        <end position="147"/>
    </location>
</feature>
<keyword evidence="1" id="KW-1133">Transmembrane helix</keyword>
<evidence type="ECO:0000313" key="3">
    <source>
        <dbReference type="Proteomes" id="UP001231941"/>
    </source>
</evidence>
<name>A0ABT9IXX2_9BACL</name>
<feature type="transmembrane region" description="Helical" evidence="1">
    <location>
        <begin position="323"/>
        <end position="346"/>
    </location>
</feature>
<feature type="transmembrane region" description="Helical" evidence="1">
    <location>
        <begin position="290"/>
        <end position="311"/>
    </location>
</feature>
<gene>
    <name evidence="2" type="ORF">Q5Y73_05990</name>
</gene>
<feature type="transmembrane region" description="Helical" evidence="1">
    <location>
        <begin position="38"/>
        <end position="59"/>
    </location>
</feature>
<dbReference type="Pfam" id="PF03616">
    <property type="entry name" value="Glt_symporter"/>
    <property type="match status" value="1"/>
</dbReference>
<feature type="transmembrane region" description="Helical" evidence="1">
    <location>
        <begin position="71"/>
        <end position="93"/>
    </location>
</feature>
<evidence type="ECO:0000256" key="1">
    <source>
        <dbReference type="SAM" id="Phobius"/>
    </source>
</evidence>
<feature type="transmembrane region" description="Helical" evidence="1">
    <location>
        <begin position="12"/>
        <end position="32"/>
    </location>
</feature>
<keyword evidence="1" id="KW-0812">Transmembrane</keyword>